<feature type="transmembrane region" description="Helical" evidence="1">
    <location>
        <begin position="123"/>
        <end position="141"/>
    </location>
</feature>
<reference evidence="2" key="1">
    <citation type="journal article" date="2020" name="Stud. Mycol.">
        <title>101 Dothideomycetes genomes: a test case for predicting lifestyles and emergence of pathogens.</title>
        <authorList>
            <person name="Haridas S."/>
            <person name="Albert R."/>
            <person name="Binder M."/>
            <person name="Bloem J."/>
            <person name="Labutti K."/>
            <person name="Salamov A."/>
            <person name="Andreopoulos B."/>
            <person name="Baker S."/>
            <person name="Barry K."/>
            <person name="Bills G."/>
            <person name="Bluhm B."/>
            <person name="Cannon C."/>
            <person name="Castanera R."/>
            <person name="Culley D."/>
            <person name="Daum C."/>
            <person name="Ezra D."/>
            <person name="Gonzalez J."/>
            <person name="Henrissat B."/>
            <person name="Kuo A."/>
            <person name="Liang C."/>
            <person name="Lipzen A."/>
            <person name="Lutzoni F."/>
            <person name="Magnuson J."/>
            <person name="Mondo S."/>
            <person name="Nolan M."/>
            <person name="Ohm R."/>
            <person name="Pangilinan J."/>
            <person name="Park H.-J."/>
            <person name="Ramirez L."/>
            <person name="Alfaro M."/>
            <person name="Sun H."/>
            <person name="Tritt A."/>
            <person name="Yoshinaga Y."/>
            <person name="Zwiers L.-H."/>
            <person name="Turgeon B."/>
            <person name="Goodwin S."/>
            <person name="Spatafora J."/>
            <person name="Crous P."/>
            <person name="Grigoriev I."/>
        </authorList>
    </citation>
    <scope>NUCLEOTIDE SEQUENCE</scope>
    <source>
        <strain evidence="2">CBS 121167</strain>
    </source>
</reference>
<feature type="transmembrane region" description="Helical" evidence="1">
    <location>
        <begin position="153"/>
        <end position="172"/>
    </location>
</feature>
<sequence length="455" mass="51282">MSDTMDPNPSFIAQEAFCFYRISDFYGPAPRFLFYILLVASIATRRHGWLFSALLGAAATYAGTAAIHAFILLAGRPHVPEPVPVSIPYVSPDSKLVSSISSLVTGVTSVMVQPGAVELDTDAILAIVVTGYLVFLPMQCWSRVARRGRARYYLILLWSFLMLLGTICALVLRPDAYHQPRQYMFCQPEFPSDKADTNEGWPEEVASMSKHDGWNSTVWNIFQDRTLWESLADNCFHPCFTTRQILRKPGLLEGVPVGDMSVVRIASHSEIWQSYVYAMVATSTVASVFLLFLDISRYESRVPYANPRNIWKDRNIIFDSMIADIRADHKSDGLLQPARTCGEWCRTIVMRMKIWHSVFLDIIILTVLVSSMLLSPLAAIVFAMWIEWNLTGDGSAEESAKQVAQWAPSVSIGLLLVSAMILQLKYRLATKDEIEEEIEETKTHLKKLEMIVEHK</sequence>
<feature type="transmembrane region" description="Helical" evidence="1">
    <location>
        <begin position="358"/>
        <end position="386"/>
    </location>
</feature>
<organism evidence="2 3">
    <name type="scientific">Aplosporella prunicola CBS 121167</name>
    <dbReference type="NCBI Taxonomy" id="1176127"/>
    <lineage>
        <taxon>Eukaryota</taxon>
        <taxon>Fungi</taxon>
        <taxon>Dikarya</taxon>
        <taxon>Ascomycota</taxon>
        <taxon>Pezizomycotina</taxon>
        <taxon>Dothideomycetes</taxon>
        <taxon>Dothideomycetes incertae sedis</taxon>
        <taxon>Botryosphaeriales</taxon>
        <taxon>Aplosporellaceae</taxon>
        <taxon>Aplosporella</taxon>
    </lineage>
</organism>
<dbReference type="GeneID" id="54304837"/>
<dbReference type="AlphaFoldDB" id="A0A6A6B1P6"/>
<feature type="transmembrane region" description="Helical" evidence="1">
    <location>
        <begin position="275"/>
        <end position="293"/>
    </location>
</feature>
<dbReference type="OrthoDB" id="3021074at2759"/>
<dbReference type="EMBL" id="ML995498">
    <property type="protein sequence ID" value="KAF2137970.1"/>
    <property type="molecule type" value="Genomic_DNA"/>
</dbReference>
<keyword evidence="1" id="KW-0812">Transmembrane</keyword>
<keyword evidence="3" id="KW-1185">Reference proteome</keyword>
<protein>
    <submittedName>
        <fullName evidence="2">Uncharacterized protein</fullName>
    </submittedName>
</protein>
<accession>A0A6A6B1P6</accession>
<keyword evidence="1" id="KW-0472">Membrane</keyword>
<name>A0A6A6B1P6_9PEZI</name>
<gene>
    <name evidence="2" type="ORF">K452DRAFT_93396</name>
</gene>
<keyword evidence="1" id="KW-1133">Transmembrane helix</keyword>
<evidence type="ECO:0000313" key="3">
    <source>
        <dbReference type="Proteomes" id="UP000799438"/>
    </source>
</evidence>
<feature type="transmembrane region" description="Helical" evidence="1">
    <location>
        <begin position="25"/>
        <end position="43"/>
    </location>
</feature>
<proteinExistence type="predicted"/>
<dbReference type="RefSeq" id="XP_033393683.1">
    <property type="nucleotide sequence ID" value="XM_033547330.1"/>
</dbReference>
<feature type="transmembrane region" description="Helical" evidence="1">
    <location>
        <begin position="406"/>
        <end position="424"/>
    </location>
</feature>
<evidence type="ECO:0000256" key="1">
    <source>
        <dbReference type="SAM" id="Phobius"/>
    </source>
</evidence>
<dbReference type="Proteomes" id="UP000799438">
    <property type="component" value="Unassembled WGS sequence"/>
</dbReference>
<feature type="transmembrane region" description="Helical" evidence="1">
    <location>
        <begin position="50"/>
        <end position="74"/>
    </location>
</feature>
<evidence type="ECO:0000313" key="2">
    <source>
        <dbReference type="EMBL" id="KAF2137970.1"/>
    </source>
</evidence>